<keyword evidence="1" id="KW-0812">Transmembrane</keyword>
<evidence type="ECO:0000313" key="3">
    <source>
        <dbReference type="EMBL" id="KAG8240179.1"/>
    </source>
</evidence>
<dbReference type="SMART" id="SM00455">
    <property type="entry name" value="RBD"/>
    <property type="match status" value="1"/>
</dbReference>
<protein>
    <recommendedName>
        <fullName evidence="2">RBD domain-containing protein</fullName>
    </recommendedName>
</protein>
<dbReference type="Pfam" id="PF02196">
    <property type="entry name" value="RBD"/>
    <property type="match status" value="1"/>
</dbReference>
<dbReference type="AlphaFoldDB" id="A0A8K0KTI7"/>
<dbReference type="SUPFAM" id="SSF54236">
    <property type="entry name" value="Ubiquitin-like"/>
    <property type="match status" value="1"/>
</dbReference>
<evidence type="ECO:0000313" key="4">
    <source>
        <dbReference type="Proteomes" id="UP000792457"/>
    </source>
</evidence>
<proteinExistence type="predicted"/>
<dbReference type="GO" id="GO:0007165">
    <property type="term" value="P:signal transduction"/>
    <property type="evidence" value="ECO:0007669"/>
    <property type="project" value="InterPro"/>
</dbReference>
<dbReference type="InterPro" id="IPR003116">
    <property type="entry name" value="RBD_dom"/>
</dbReference>
<organism evidence="3 4">
    <name type="scientific">Ladona fulva</name>
    <name type="common">Scarce chaser dragonfly</name>
    <name type="synonym">Libellula fulva</name>
    <dbReference type="NCBI Taxonomy" id="123851"/>
    <lineage>
        <taxon>Eukaryota</taxon>
        <taxon>Metazoa</taxon>
        <taxon>Ecdysozoa</taxon>
        <taxon>Arthropoda</taxon>
        <taxon>Hexapoda</taxon>
        <taxon>Insecta</taxon>
        <taxon>Pterygota</taxon>
        <taxon>Palaeoptera</taxon>
        <taxon>Odonata</taxon>
        <taxon>Epiprocta</taxon>
        <taxon>Anisoptera</taxon>
        <taxon>Libelluloidea</taxon>
        <taxon>Libellulidae</taxon>
        <taxon>Ladona</taxon>
    </lineage>
</organism>
<accession>A0A8K0KTI7</accession>
<comment type="caution">
    <text evidence="3">The sequence shown here is derived from an EMBL/GenBank/DDBJ whole genome shotgun (WGS) entry which is preliminary data.</text>
</comment>
<keyword evidence="1" id="KW-0472">Membrane</keyword>
<keyword evidence="1" id="KW-1133">Transmembrane helix</keyword>
<evidence type="ECO:0000259" key="2">
    <source>
        <dbReference type="PROSITE" id="PS50898"/>
    </source>
</evidence>
<feature type="domain" description="RBD" evidence="2">
    <location>
        <begin position="151"/>
        <end position="221"/>
    </location>
</feature>
<reference evidence="3" key="2">
    <citation type="submission" date="2017-10" db="EMBL/GenBank/DDBJ databases">
        <title>Ladona fulva Genome sequencing and assembly.</title>
        <authorList>
            <person name="Murali S."/>
            <person name="Richards S."/>
            <person name="Bandaranaike D."/>
            <person name="Bellair M."/>
            <person name="Blankenburg K."/>
            <person name="Chao H."/>
            <person name="Dinh H."/>
            <person name="Doddapaneni H."/>
            <person name="Dugan-Rocha S."/>
            <person name="Elkadiri S."/>
            <person name="Gnanaolivu R."/>
            <person name="Hernandez B."/>
            <person name="Skinner E."/>
            <person name="Javaid M."/>
            <person name="Lee S."/>
            <person name="Li M."/>
            <person name="Ming W."/>
            <person name="Munidasa M."/>
            <person name="Muniz J."/>
            <person name="Nguyen L."/>
            <person name="Hughes D."/>
            <person name="Osuji N."/>
            <person name="Pu L.-L."/>
            <person name="Puazo M."/>
            <person name="Qu C."/>
            <person name="Quiroz J."/>
            <person name="Raj R."/>
            <person name="Weissenberger G."/>
            <person name="Xin Y."/>
            <person name="Zou X."/>
            <person name="Han Y."/>
            <person name="Worley K."/>
            <person name="Muzny D."/>
            <person name="Gibbs R."/>
        </authorList>
    </citation>
    <scope>NUCLEOTIDE SEQUENCE</scope>
    <source>
        <strain evidence="3">Sampled in the wild</strain>
    </source>
</reference>
<reference evidence="3" key="1">
    <citation type="submission" date="2013-04" db="EMBL/GenBank/DDBJ databases">
        <authorList>
            <person name="Qu J."/>
            <person name="Murali S.C."/>
            <person name="Bandaranaike D."/>
            <person name="Bellair M."/>
            <person name="Blankenburg K."/>
            <person name="Chao H."/>
            <person name="Dinh H."/>
            <person name="Doddapaneni H."/>
            <person name="Downs B."/>
            <person name="Dugan-Rocha S."/>
            <person name="Elkadiri S."/>
            <person name="Gnanaolivu R.D."/>
            <person name="Hernandez B."/>
            <person name="Javaid M."/>
            <person name="Jayaseelan J.C."/>
            <person name="Lee S."/>
            <person name="Li M."/>
            <person name="Ming W."/>
            <person name="Munidasa M."/>
            <person name="Muniz J."/>
            <person name="Nguyen L."/>
            <person name="Ongeri F."/>
            <person name="Osuji N."/>
            <person name="Pu L.-L."/>
            <person name="Puazo M."/>
            <person name="Qu C."/>
            <person name="Quiroz J."/>
            <person name="Raj R."/>
            <person name="Weissenberger G."/>
            <person name="Xin Y."/>
            <person name="Zou X."/>
            <person name="Han Y."/>
            <person name="Richards S."/>
            <person name="Worley K."/>
            <person name="Muzny D."/>
            <person name="Gibbs R."/>
        </authorList>
    </citation>
    <scope>NUCLEOTIDE SEQUENCE</scope>
    <source>
        <strain evidence="3">Sampled in the wild</strain>
    </source>
</reference>
<feature type="transmembrane region" description="Helical" evidence="1">
    <location>
        <begin position="68"/>
        <end position="88"/>
    </location>
</feature>
<dbReference type="InterPro" id="IPR029071">
    <property type="entry name" value="Ubiquitin-like_domsf"/>
</dbReference>
<dbReference type="FunFam" id="3.10.20.90:FF:000259">
    <property type="entry name" value="Raf serine/threonine-protein kinase phl"/>
    <property type="match status" value="1"/>
</dbReference>
<sequence>MAVVRESRYNGTVPTLSLNSPTKTLETEVTEALHDELRNIRSVIRLTRENIDALNEKFAGFQHPPSMYLSNIVSFSSIAFLFPVNVIMTIKGHYEPFSFIRNDNSSSLKWRKYGLFEGLLLGLCVVGRSCSPLLGGSDDSPSFAPRSPLKSVVRAHLPNQQRTSVQVRQGQSVRDALSKAMKLRKLTPEMCVVYRGESKILIPWEADISTLEGEEISVEIMDKFPITTSISHNFVSKWRFVKLSLPWHSVNAVGSCYSMASIVEPVAIAFIKGALQEYLPFVSKSGCKILIIRCSVKYLEYHVHICWTVALGSKDGNFSAKKNI</sequence>
<dbReference type="OrthoDB" id="774951at2759"/>
<dbReference type="Proteomes" id="UP000792457">
    <property type="component" value="Unassembled WGS sequence"/>
</dbReference>
<dbReference type="CDD" id="cd01816">
    <property type="entry name" value="RBD_RAF"/>
    <property type="match status" value="1"/>
</dbReference>
<name>A0A8K0KTI7_LADFU</name>
<dbReference type="Gene3D" id="3.10.20.90">
    <property type="entry name" value="Phosphatidylinositol 3-kinase Catalytic Subunit, Chain A, domain 1"/>
    <property type="match status" value="1"/>
</dbReference>
<evidence type="ECO:0000256" key="1">
    <source>
        <dbReference type="SAM" id="Phobius"/>
    </source>
</evidence>
<gene>
    <name evidence="3" type="ORF">J437_LFUL009470</name>
</gene>
<keyword evidence="4" id="KW-1185">Reference proteome</keyword>
<dbReference type="PROSITE" id="PS50898">
    <property type="entry name" value="RBD"/>
    <property type="match status" value="1"/>
</dbReference>
<dbReference type="EMBL" id="KZ312408">
    <property type="protein sequence ID" value="KAG8240179.1"/>
    <property type="molecule type" value="Genomic_DNA"/>
</dbReference>